<protein>
    <submittedName>
        <fullName evidence="2">Uncharacterized protein</fullName>
    </submittedName>
</protein>
<evidence type="ECO:0000313" key="2">
    <source>
        <dbReference type="EMBL" id="CAK7339543.1"/>
    </source>
</evidence>
<comment type="caution">
    <text evidence="2">The sequence shown here is derived from an EMBL/GenBank/DDBJ whole genome shotgun (WGS) entry which is preliminary data.</text>
</comment>
<organism evidence="2 3">
    <name type="scientific">Dovyalis caffra</name>
    <dbReference type="NCBI Taxonomy" id="77055"/>
    <lineage>
        <taxon>Eukaryota</taxon>
        <taxon>Viridiplantae</taxon>
        <taxon>Streptophyta</taxon>
        <taxon>Embryophyta</taxon>
        <taxon>Tracheophyta</taxon>
        <taxon>Spermatophyta</taxon>
        <taxon>Magnoliopsida</taxon>
        <taxon>eudicotyledons</taxon>
        <taxon>Gunneridae</taxon>
        <taxon>Pentapetalae</taxon>
        <taxon>rosids</taxon>
        <taxon>fabids</taxon>
        <taxon>Malpighiales</taxon>
        <taxon>Salicaceae</taxon>
        <taxon>Flacourtieae</taxon>
        <taxon>Dovyalis</taxon>
    </lineage>
</organism>
<reference evidence="2 3" key="1">
    <citation type="submission" date="2024-01" db="EMBL/GenBank/DDBJ databases">
        <authorList>
            <person name="Waweru B."/>
        </authorList>
    </citation>
    <scope>NUCLEOTIDE SEQUENCE [LARGE SCALE GENOMIC DNA]</scope>
</reference>
<dbReference type="AlphaFoldDB" id="A0AAV1RU19"/>
<accession>A0AAV1RU19</accession>
<keyword evidence="1" id="KW-0472">Membrane</keyword>
<keyword evidence="3" id="KW-1185">Reference proteome</keyword>
<proteinExistence type="predicted"/>
<sequence>MTNMKQWKRLKKNGREIKRKQFGEIRNKPQIAQLDFHLIIEGRRRQKFKKKEIWGFLNNLKILVHPSVLIHGVPTQSKE</sequence>
<dbReference type="Proteomes" id="UP001314170">
    <property type="component" value="Unassembled WGS sequence"/>
</dbReference>
<dbReference type="EMBL" id="CAWUPB010001158">
    <property type="protein sequence ID" value="CAK7339543.1"/>
    <property type="molecule type" value="Genomic_DNA"/>
</dbReference>
<name>A0AAV1RU19_9ROSI</name>
<feature type="transmembrane region" description="Helical" evidence="1">
    <location>
        <begin position="53"/>
        <end position="73"/>
    </location>
</feature>
<evidence type="ECO:0000256" key="1">
    <source>
        <dbReference type="SAM" id="Phobius"/>
    </source>
</evidence>
<gene>
    <name evidence="2" type="ORF">DCAF_LOCUS14596</name>
</gene>
<keyword evidence="1" id="KW-0812">Transmembrane</keyword>
<keyword evidence="1" id="KW-1133">Transmembrane helix</keyword>
<evidence type="ECO:0000313" key="3">
    <source>
        <dbReference type="Proteomes" id="UP001314170"/>
    </source>
</evidence>